<feature type="transmembrane region" description="Helical" evidence="6">
    <location>
        <begin position="26"/>
        <end position="45"/>
    </location>
</feature>
<accession>D7B5A5</accession>
<dbReference type="CDD" id="cd06173">
    <property type="entry name" value="MFS_MefA_like"/>
    <property type="match status" value="1"/>
</dbReference>
<evidence type="ECO:0000313" key="9">
    <source>
        <dbReference type="Proteomes" id="UP000002219"/>
    </source>
</evidence>
<evidence type="ECO:0000256" key="6">
    <source>
        <dbReference type="SAM" id="Phobius"/>
    </source>
</evidence>
<dbReference type="PANTHER" id="PTHR23513">
    <property type="entry name" value="INTEGRAL MEMBRANE EFFLUX PROTEIN-RELATED"/>
    <property type="match status" value="1"/>
</dbReference>
<dbReference type="KEGG" id="nda:Ndas_1744"/>
<dbReference type="SUPFAM" id="SSF103473">
    <property type="entry name" value="MFS general substrate transporter"/>
    <property type="match status" value="1"/>
</dbReference>
<evidence type="ECO:0000313" key="8">
    <source>
        <dbReference type="EMBL" id="ADH67172.1"/>
    </source>
</evidence>
<dbReference type="EMBL" id="CP002040">
    <property type="protein sequence ID" value="ADH67172.1"/>
    <property type="molecule type" value="Genomic_DNA"/>
</dbReference>
<feature type="transmembrane region" description="Helical" evidence="6">
    <location>
        <begin position="238"/>
        <end position="259"/>
    </location>
</feature>
<organism evidence="8 9">
    <name type="scientific">Nocardiopsis dassonvillei (strain ATCC 23218 / DSM 43111 / CIP 107115 / JCM 7437 / KCTC 9190 / NBRC 14626 / NCTC 10488 / NRRL B-5397 / IMRU 509)</name>
    <name type="common">Actinomadura dassonvillei</name>
    <dbReference type="NCBI Taxonomy" id="446468"/>
    <lineage>
        <taxon>Bacteria</taxon>
        <taxon>Bacillati</taxon>
        <taxon>Actinomycetota</taxon>
        <taxon>Actinomycetes</taxon>
        <taxon>Streptosporangiales</taxon>
        <taxon>Nocardiopsidaceae</taxon>
        <taxon>Nocardiopsis</taxon>
    </lineage>
</organism>
<keyword evidence="2" id="KW-1003">Cell membrane</keyword>
<dbReference type="GO" id="GO:0022857">
    <property type="term" value="F:transmembrane transporter activity"/>
    <property type="evidence" value="ECO:0007669"/>
    <property type="project" value="InterPro"/>
</dbReference>
<feature type="transmembrane region" description="Helical" evidence="6">
    <location>
        <begin position="57"/>
        <end position="77"/>
    </location>
</feature>
<dbReference type="InterPro" id="IPR020846">
    <property type="entry name" value="MFS_dom"/>
</dbReference>
<dbReference type="PANTHER" id="PTHR23513:SF6">
    <property type="entry name" value="MAJOR FACILITATOR SUPERFAMILY ASSOCIATED DOMAIN-CONTAINING PROTEIN"/>
    <property type="match status" value="1"/>
</dbReference>
<feature type="transmembrane region" description="Helical" evidence="6">
    <location>
        <begin position="265"/>
        <end position="288"/>
    </location>
</feature>
<protein>
    <submittedName>
        <fullName evidence="8">Major facilitator superfamily MFS_1</fullName>
    </submittedName>
</protein>
<dbReference type="AlphaFoldDB" id="D7B5A5"/>
<evidence type="ECO:0000256" key="5">
    <source>
        <dbReference type="ARBA" id="ARBA00023136"/>
    </source>
</evidence>
<feature type="transmembrane region" description="Helical" evidence="6">
    <location>
        <begin position="387"/>
        <end position="406"/>
    </location>
</feature>
<evidence type="ECO:0000256" key="2">
    <source>
        <dbReference type="ARBA" id="ARBA00022475"/>
    </source>
</evidence>
<proteinExistence type="predicted"/>
<dbReference type="GO" id="GO:0005886">
    <property type="term" value="C:plasma membrane"/>
    <property type="evidence" value="ECO:0007669"/>
    <property type="project" value="UniProtKB-SubCell"/>
</dbReference>
<evidence type="ECO:0000256" key="4">
    <source>
        <dbReference type="ARBA" id="ARBA00022989"/>
    </source>
</evidence>
<comment type="subcellular location">
    <subcellularLocation>
        <location evidence="1">Cell membrane</location>
        <topology evidence="1">Multi-pass membrane protein</topology>
    </subcellularLocation>
</comment>
<keyword evidence="3 6" id="KW-0812">Transmembrane</keyword>
<feature type="transmembrane region" description="Helical" evidence="6">
    <location>
        <begin position="173"/>
        <end position="200"/>
    </location>
</feature>
<dbReference type="Gene3D" id="1.20.1250.20">
    <property type="entry name" value="MFS general substrate transporter like domains"/>
    <property type="match status" value="1"/>
</dbReference>
<dbReference type="eggNOG" id="COG2814">
    <property type="taxonomic scope" value="Bacteria"/>
</dbReference>
<feature type="transmembrane region" description="Helical" evidence="6">
    <location>
        <begin position="300"/>
        <end position="317"/>
    </location>
</feature>
<keyword evidence="4 6" id="KW-1133">Transmembrane helix</keyword>
<gene>
    <name evidence="8" type="ordered locus">Ndas_1744</name>
</gene>
<evidence type="ECO:0000256" key="1">
    <source>
        <dbReference type="ARBA" id="ARBA00004651"/>
    </source>
</evidence>
<reference evidence="8 9" key="1">
    <citation type="journal article" date="2010" name="Stand. Genomic Sci.">
        <title>Complete genome sequence of Nocardiopsis dassonvillei type strain (IMRU 509).</title>
        <authorList>
            <person name="Sun H."/>
            <person name="Lapidus A."/>
            <person name="Nolan M."/>
            <person name="Lucas S."/>
            <person name="Del Rio T.G."/>
            <person name="Tice H."/>
            <person name="Cheng J.F."/>
            <person name="Tapia R."/>
            <person name="Han C."/>
            <person name="Goodwin L."/>
            <person name="Pitluck S."/>
            <person name="Pagani I."/>
            <person name="Ivanova N."/>
            <person name="Mavromatis K."/>
            <person name="Mikhailova N."/>
            <person name="Pati A."/>
            <person name="Chen A."/>
            <person name="Palaniappan K."/>
            <person name="Land M."/>
            <person name="Hauser L."/>
            <person name="Chang Y.J."/>
            <person name="Jeffries C.D."/>
            <person name="Djao O.D."/>
            <person name="Rohde M."/>
            <person name="Sikorski J."/>
            <person name="Goker M."/>
            <person name="Woyke T."/>
            <person name="Bristow J."/>
            <person name="Eisen J.A."/>
            <person name="Markowitz V."/>
            <person name="Hugenholtz P."/>
            <person name="Kyrpides N.C."/>
            <person name="Klenk H.P."/>
        </authorList>
    </citation>
    <scope>NUCLEOTIDE SEQUENCE [LARGE SCALE GENOMIC DNA]</scope>
    <source>
        <strain evidence="9">ATCC 23218 / DSM 43111 / CIP 107115 / JCM 7437 / KCTC 9190 / NBRC 14626 / NCTC 10488 / NRRL B-5397 / IMRU 509</strain>
    </source>
</reference>
<name>D7B5A5_NOCDD</name>
<dbReference type="STRING" id="446468.Ndas_1744"/>
<keyword evidence="5 6" id="KW-0472">Membrane</keyword>
<dbReference type="InterPro" id="IPR011701">
    <property type="entry name" value="MFS"/>
</dbReference>
<sequence length="436" mass="45657">MEDEGRKEAGAPPVDVPLRRNRRFQLLWVGSAFSFFGLEVSELVYPLVVLALTGSPAWAGAFGGVQMVATLLAALPAGELCDRYDRRALLLLAEGTRAAATLSVVAALLFATLTLPHLLVVAALLGLVTPLGGSARMLLVRAVVPREQLTSALTQEEVRSNGAAMAGPPLGGFLYAVSMATPFVFTTVTFVLSVVCVLFVRPVPPRPGGSEEDADGSAWTRMLSGLRTMAAATELRRVLLFTVLMNAVSAPFLLISVVVLEEQGASSTVIGFAMMGLAAGGLVGAFLVKPLHRLLPPGGVMLAVGGSTVLLIALFAVPWGPWWLAALLFLLTVGVPAMRILVDLLIFRQVSDEIRGRVIAAAMTLYGVGGAVGMAGAGLLLEFLRPGHAVLTLAAVLAVCVLLAFAHRGFRTMAWPVESADGDGSPERSTSEADPN</sequence>
<dbReference type="HOGENOM" id="CLU_034180_13_4_11"/>
<dbReference type="PROSITE" id="PS50850">
    <property type="entry name" value="MFS"/>
    <property type="match status" value="1"/>
</dbReference>
<dbReference type="Pfam" id="PF07690">
    <property type="entry name" value="MFS_1"/>
    <property type="match status" value="1"/>
</dbReference>
<dbReference type="Proteomes" id="UP000002219">
    <property type="component" value="Chromosome 1"/>
</dbReference>
<feature type="domain" description="Major facilitator superfamily (MFS) profile" evidence="7">
    <location>
        <begin position="23"/>
        <end position="412"/>
    </location>
</feature>
<feature type="transmembrane region" description="Helical" evidence="6">
    <location>
        <begin position="358"/>
        <end position="381"/>
    </location>
</feature>
<evidence type="ECO:0000256" key="3">
    <source>
        <dbReference type="ARBA" id="ARBA00022692"/>
    </source>
</evidence>
<dbReference type="InterPro" id="IPR036259">
    <property type="entry name" value="MFS_trans_sf"/>
</dbReference>
<feature type="transmembrane region" description="Helical" evidence="6">
    <location>
        <begin position="323"/>
        <end position="346"/>
    </location>
</feature>
<feature type="transmembrane region" description="Helical" evidence="6">
    <location>
        <begin position="98"/>
        <end position="128"/>
    </location>
</feature>
<keyword evidence="9" id="KW-1185">Reference proteome</keyword>
<evidence type="ECO:0000259" key="7">
    <source>
        <dbReference type="PROSITE" id="PS50850"/>
    </source>
</evidence>